<comment type="caution">
    <text evidence="1">The sequence shown here is derived from an EMBL/GenBank/DDBJ whole genome shotgun (WGS) entry which is preliminary data.</text>
</comment>
<dbReference type="AlphaFoldDB" id="A0AAV0HBP2"/>
<name>A0AAV0HBP2_9ROSI</name>
<dbReference type="Proteomes" id="UP001154282">
    <property type="component" value="Unassembled WGS sequence"/>
</dbReference>
<evidence type="ECO:0000313" key="1">
    <source>
        <dbReference type="EMBL" id="CAI0382711.1"/>
    </source>
</evidence>
<proteinExistence type="predicted"/>
<dbReference type="EMBL" id="CAMGYJ010000002">
    <property type="protein sequence ID" value="CAI0382711.1"/>
    <property type="molecule type" value="Genomic_DNA"/>
</dbReference>
<gene>
    <name evidence="1" type="ORF">LITE_LOCUS3664</name>
</gene>
<reference evidence="1" key="1">
    <citation type="submission" date="2022-08" db="EMBL/GenBank/DDBJ databases">
        <authorList>
            <person name="Gutierrez-Valencia J."/>
        </authorList>
    </citation>
    <scope>NUCLEOTIDE SEQUENCE</scope>
</reference>
<evidence type="ECO:0000313" key="2">
    <source>
        <dbReference type="Proteomes" id="UP001154282"/>
    </source>
</evidence>
<protein>
    <submittedName>
        <fullName evidence="1">Uncharacterized protein</fullName>
    </submittedName>
</protein>
<accession>A0AAV0HBP2</accession>
<sequence>MFVSANIDKRKAHRLSSRAEIPLTVDLGRYLGVMAIHGRVTKDIYRELVMRIQKKLAPWKTRHLSLAARITVA</sequence>
<keyword evidence="2" id="KW-1185">Reference proteome</keyword>
<organism evidence="1 2">
    <name type="scientific">Linum tenue</name>
    <dbReference type="NCBI Taxonomy" id="586396"/>
    <lineage>
        <taxon>Eukaryota</taxon>
        <taxon>Viridiplantae</taxon>
        <taxon>Streptophyta</taxon>
        <taxon>Embryophyta</taxon>
        <taxon>Tracheophyta</taxon>
        <taxon>Spermatophyta</taxon>
        <taxon>Magnoliopsida</taxon>
        <taxon>eudicotyledons</taxon>
        <taxon>Gunneridae</taxon>
        <taxon>Pentapetalae</taxon>
        <taxon>rosids</taxon>
        <taxon>fabids</taxon>
        <taxon>Malpighiales</taxon>
        <taxon>Linaceae</taxon>
        <taxon>Linum</taxon>
    </lineage>
</organism>